<evidence type="ECO:0000256" key="4">
    <source>
        <dbReference type="ARBA" id="ARBA00022737"/>
    </source>
</evidence>
<proteinExistence type="predicted"/>
<evidence type="ECO:0000256" key="2">
    <source>
        <dbReference type="ARBA" id="ARBA00022525"/>
    </source>
</evidence>
<dbReference type="InterPro" id="IPR000884">
    <property type="entry name" value="TSP1_rpt"/>
</dbReference>
<keyword evidence="9" id="KW-1185">Reference proteome</keyword>
<dbReference type="Gene3D" id="2.20.100.10">
    <property type="entry name" value="Thrombospondin type-1 (TSP1) repeat"/>
    <property type="match status" value="4"/>
</dbReference>
<dbReference type="Proteomes" id="UP001642483">
    <property type="component" value="Unassembled WGS sequence"/>
</dbReference>
<accession>A0ABP0GWD1</accession>
<dbReference type="PROSITE" id="PS50092">
    <property type="entry name" value="TSP1"/>
    <property type="match status" value="6"/>
</dbReference>
<evidence type="ECO:0000313" key="8">
    <source>
        <dbReference type="EMBL" id="CAK8695104.1"/>
    </source>
</evidence>
<dbReference type="EMBL" id="CAWYQH010000141">
    <property type="protein sequence ID" value="CAK8695104.1"/>
    <property type="molecule type" value="Genomic_DNA"/>
</dbReference>
<keyword evidence="2" id="KW-0964">Secreted</keyword>
<keyword evidence="4" id="KW-0677">Repeat</keyword>
<dbReference type="PANTHER" id="PTHR22906">
    <property type="entry name" value="PROPERDIN"/>
    <property type="match status" value="1"/>
</dbReference>
<dbReference type="InterPro" id="IPR036383">
    <property type="entry name" value="TSP1_rpt_sf"/>
</dbReference>
<evidence type="ECO:0000256" key="7">
    <source>
        <dbReference type="SAM" id="SignalP"/>
    </source>
</evidence>
<sequence>MTTRTKKVFFLTLSLVTWFSYAAGCHSPFHGAVERKKRQVMTESLEEVVQTRSLRDYFRDCLQEKVENTIEWQSIVDYTILDTIWYHNSDEGVCTNDAVQCWKDQLNIYLRPSSSLLMPAKECIDNLDFDIEETGTIVYRSREKRQVSQKYDVDVLEIYSRCISRKAVFPTGRRPVEFEPIVRFVRDHAICGDCTSVSNISAGFGAVDRFSPMEPTTSSSIELSPEHPANLQSQTSAEARTLIESFSSKSQLSPSRYEESQTETGCSSAMVYPFTLQGLTRLNSILLKPITTCNEAFNDIFLPDPCAGLINSRDDPFCDEQQSWCRIFPGFMNENCAKKCCEIFNGDNSTPRPGWTEWSPWGECPARCGLAANQTRSRSCPLGVPGTFPCIDKSEERRVCIPKNCPAWSTWGQWSLCDATCGQSRQTSERVCNNSQASQDGCSGSAQRSRNCELEKCLGKFSSWTQWSTCSLSCGNGTQNRSRTCPAAQRCQPDNFSMRVTQQKMCNQFSCPGVWSSWTAWSKCAVTCGGLDTFRHRTRSCINGLLSGTGCEGQARQTVDCGRSVCPKPQWTEWSGWTDCTWRRRTRQCIGGDRNPCLGGSVVYEKCKFCDRDRSYWSLWGPWGSCDRYCNGRRQRWRVCNHGSPGSGGCRGSNSMYKKCSIGTCSSYQ</sequence>
<keyword evidence="5" id="KW-1015">Disulfide bond</keyword>
<gene>
    <name evidence="8" type="ORF">CVLEPA_LOCUS28390</name>
</gene>
<organism evidence="8 9">
    <name type="scientific">Clavelina lepadiformis</name>
    <name type="common">Light-bulb sea squirt</name>
    <name type="synonym">Ascidia lepadiformis</name>
    <dbReference type="NCBI Taxonomy" id="159417"/>
    <lineage>
        <taxon>Eukaryota</taxon>
        <taxon>Metazoa</taxon>
        <taxon>Chordata</taxon>
        <taxon>Tunicata</taxon>
        <taxon>Ascidiacea</taxon>
        <taxon>Aplousobranchia</taxon>
        <taxon>Clavelinidae</taxon>
        <taxon>Clavelina</taxon>
    </lineage>
</organism>
<dbReference type="PANTHER" id="PTHR22906:SF43">
    <property type="entry name" value="PROPERDIN"/>
    <property type="match status" value="1"/>
</dbReference>
<comment type="subcellular location">
    <subcellularLocation>
        <location evidence="1">Secreted</location>
    </subcellularLocation>
</comment>
<reference evidence="8 9" key="1">
    <citation type="submission" date="2024-02" db="EMBL/GenBank/DDBJ databases">
        <authorList>
            <person name="Daric V."/>
            <person name="Darras S."/>
        </authorList>
    </citation>
    <scope>NUCLEOTIDE SEQUENCE [LARGE SCALE GENOMIC DNA]</scope>
</reference>
<dbReference type="SUPFAM" id="SSF82895">
    <property type="entry name" value="TSP-1 type 1 repeat"/>
    <property type="match status" value="5"/>
</dbReference>
<evidence type="ECO:0000256" key="5">
    <source>
        <dbReference type="ARBA" id="ARBA00023157"/>
    </source>
</evidence>
<keyword evidence="3 7" id="KW-0732">Signal</keyword>
<name>A0ABP0GWD1_CLALP</name>
<evidence type="ECO:0000256" key="6">
    <source>
        <dbReference type="SAM" id="MobiDB-lite"/>
    </source>
</evidence>
<protein>
    <submittedName>
        <fullName evidence="8">Uncharacterized protein</fullName>
    </submittedName>
</protein>
<feature type="signal peptide" evidence="7">
    <location>
        <begin position="1"/>
        <end position="24"/>
    </location>
</feature>
<dbReference type="SMART" id="SM00209">
    <property type="entry name" value="TSP1"/>
    <property type="match status" value="6"/>
</dbReference>
<feature type="region of interest" description="Disordered" evidence="6">
    <location>
        <begin position="213"/>
        <end position="234"/>
    </location>
</feature>
<evidence type="ECO:0000313" key="9">
    <source>
        <dbReference type="Proteomes" id="UP001642483"/>
    </source>
</evidence>
<evidence type="ECO:0000256" key="1">
    <source>
        <dbReference type="ARBA" id="ARBA00004613"/>
    </source>
</evidence>
<dbReference type="Pfam" id="PF00090">
    <property type="entry name" value="TSP_1"/>
    <property type="match status" value="5"/>
</dbReference>
<dbReference type="InterPro" id="IPR052065">
    <property type="entry name" value="Compl_asym_regulator"/>
</dbReference>
<feature type="chain" id="PRO_5046967367" evidence="7">
    <location>
        <begin position="25"/>
        <end position="669"/>
    </location>
</feature>
<evidence type="ECO:0000256" key="3">
    <source>
        <dbReference type="ARBA" id="ARBA00022729"/>
    </source>
</evidence>
<comment type="caution">
    <text evidence="8">The sequence shown here is derived from an EMBL/GenBank/DDBJ whole genome shotgun (WGS) entry which is preliminary data.</text>
</comment>